<feature type="transmembrane region" description="Helical" evidence="1">
    <location>
        <begin position="42"/>
        <end position="61"/>
    </location>
</feature>
<proteinExistence type="predicted"/>
<evidence type="ECO:0000313" key="3">
    <source>
        <dbReference type="Proteomes" id="UP000054422"/>
    </source>
</evidence>
<sequence>MWDKIKEWFKRNKSYLTALFLGSVIIGGSVALLAFFCPPVLAAFAGISIFGVAPLAFLTALSVPLAAIVLGGIITGIAFGAILGGMVVWKQLISIGKHVYSYFENNSNLDLPVMDEQQTYHYLMNHLEAEHSESFDEDDDESYDYSSDSPEEVKSTLWTIFKDSYPHSTTKIQREDPESQLRRIR</sequence>
<accession>A0A0A2T9F4</accession>
<organism evidence="2 3">
    <name type="scientific">Legionella norrlandica</name>
    <dbReference type="NCBI Taxonomy" id="1498499"/>
    <lineage>
        <taxon>Bacteria</taxon>
        <taxon>Pseudomonadati</taxon>
        <taxon>Pseudomonadota</taxon>
        <taxon>Gammaproteobacteria</taxon>
        <taxon>Legionellales</taxon>
        <taxon>Legionellaceae</taxon>
        <taxon>Legionella</taxon>
    </lineage>
</organism>
<feature type="transmembrane region" description="Helical" evidence="1">
    <location>
        <begin position="68"/>
        <end position="89"/>
    </location>
</feature>
<dbReference type="OrthoDB" id="5654362at2"/>
<reference evidence="2 3" key="1">
    <citation type="submission" date="2014-05" db="EMBL/GenBank/DDBJ databases">
        <authorList>
            <person name="Rizzardi K."/>
            <person name="Winiecka-Krusnell J."/>
            <person name="Ramliden M."/>
            <person name="Alm E."/>
            <person name="Andersson S."/>
            <person name="Byfors S."/>
        </authorList>
    </citation>
    <scope>NUCLEOTIDE SEQUENCE [LARGE SCALE GENOMIC DNA]</scope>
    <source>
        <strain evidence="2 3">LEGN</strain>
    </source>
</reference>
<keyword evidence="1" id="KW-0812">Transmembrane</keyword>
<comment type="caution">
    <text evidence="2">The sequence shown here is derived from an EMBL/GenBank/DDBJ whole genome shotgun (WGS) entry which is preliminary data.</text>
</comment>
<name>A0A0A2T9F4_9GAMM</name>
<feature type="transmembrane region" description="Helical" evidence="1">
    <location>
        <begin position="15"/>
        <end position="36"/>
    </location>
</feature>
<dbReference type="AlphaFoldDB" id="A0A0A2T9F4"/>
<keyword evidence="1" id="KW-1133">Transmembrane helix</keyword>
<evidence type="ECO:0000256" key="1">
    <source>
        <dbReference type="SAM" id="Phobius"/>
    </source>
</evidence>
<evidence type="ECO:0000313" key="2">
    <source>
        <dbReference type="EMBL" id="KGP64048.1"/>
    </source>
</evidence>
<gene>
    <name evidence="2" type="ORF">EP47_03760</name>
</gene>
<dbReference type="EMBL" id="JNCF01000006">
    <property type="protein sequence ID" value="KGP64048.1"/>
    <property type="molecule type" value="Genomic_DNA"/>
</dbReference>
<keyword evidence="3" id="KW-1185">Reference proteome</keyword>
<keyword evidence="1" id="KW-0472">Membrane</keyword>
<dbReference type="STRING" id="1498499.EP47_03760"/>
<dbReference type="RefSeq" id="WP_052117538.1">
    <property type="nucleotide sequence ID" value="NZ_JNCF01000006.1"/>
</dbReference>
<protein>
    <submittedName>
        <fullName evidence="2">Uncharacterized protein</fullName>
    </submittedName>
</protein>
<dbReference type="Proteomes" id="UP000054422">
    <property type="component" value="Unassembled WGS sequence"/>
</dbReference>